<accession>A0A6A6XMN5</accession>
<dbReference type="OrthoDB" id="3795337at2759"/>
<keyword evidence="2" id="KW-1185">Reference proteome</keyword>
<evidence type="ECO:0000313" key="1">
    <source>
        <dbReference type="EMBL" id="KAF2797780.1"/>
    </source>
</evidence>
<proteinExistence type="predicted"/>
<dbReference type="Proteomes" id="UP000799757">
    <property type="component" value="Unassembled WGS sequence"/>
</dbReference>
<evidence type="ECO:0000313" key="2">
    <source>
        <dbReference type="Proteomes" id="UP000799757"/>
    </source>
</evidence>
<organism evidence="1 2">
    <name type="scientific">Melanomma pulvis-pyrius CBS 109.77</name>
    <dbReference type="NCBI Taxonomy" id="1314802"/>
    <lineage>
        <taxon>Eukaryota</taxon>
        <taxon>Fungi</taxon>
        <taxon>Dikarya</taxon>
        <taxon>Ascomycota</taxon>
        <taxon>Pezizomycotina</taxon>
        <taxon>Dothideomycetes</taxon>
        <taxon>Pleosporomycetidae</taxon>
        <taxon>Pleosporales</taxon>
        <taxon>Melanommataceae</taxon>
        <taxon>Melanomma</taxon>
    </lineage>
</organism>
<protein>
    <submittedName>
        <fullName evidence="1">Uncharacterized protein</fullName>
    </submittedName>
</protein>
<reference evidence="1" key="1">
    <citation type="journal article" date="2020" name="Stud. Mycol.">
        <title>101 Dothideomycetes genomes: a test case for predicting lifestyles and emergence of pathogens.</title>
        <authorList>
            <person name="Haridas S."/>
            <person name="Albert R."/>
            <person name="Binder M."/>
            <person name="Bloem J."/>
            <person name="Labutti K."/>
            <person name="Salamov A."/>
            <person name="Andreopoulos B."/>
            <person name="Baker S."/>
            <person name="Barry K."/>
            <person name="Bills G."/>
            <person name="Bluhm B."/>
            <person name="Cannon C."/>
            <person name="Castanera R."/>
            <person name="Culley D."/>
            <person name="Daum C."/>
            <person name="Ezra D."/>
            <person name="Gonzalez J."/>
            <person name="Henrissat B."/>
            <person name="Kuo A."/>
            <person name="Liang C."/>
            <person name="Lipzen A."/>
            <person name="Lutzoni F."/>
            <person name="Magnuson J."/>
            <person name="Mondo S."/>
            <person name="Nolan M."/>
            <person name="Ohm R."/>
            <person name="Pangilinan J."/>
            <person name="Park H.-J."/>
            <person name="Ramirez L."/>
            <person name="Alfaro M."/>
            <person name="Sun H."/>
            <person name="Tritt A."/>
            <person name="Yoshinaga Y."/>
            <person name="Zwiers L.-H."/>
            <person name="Turgeon B."/>
            <person name="Goodwin S."/>
            <person name="Spatafora J."/>
            <person name="Crous P."/>
            <person name="Grigoriev I."/>
        </authorList>
    </citation>
    <scope>NUCLEOTIDE SEQUENCE</scope>
    <source>
        <strain evidence="1">CBS 109.77</strain>
    </source>
</reference>
<name>A0A6A6XMN5_9PLEO</name>
<dbReference type="AlphaFoldDB" id="A0A6A6XMN5"/>
<sequence length="172" mass="19141">MYAVPEGLAVQEFAFRRGQQDRGNTRDRVPANPFHPAFNVAWVSSYHRGKRSTADAIELAADPPSPSRANYDWPPLVNVYTQTPEHPRGSYDEKYARSACETALDGMESLIKAVCQRGKQWDKAICDVPQPIAVALQNYPDLMDRYDYLKTAAKEAIGGGLPFLSAARRPAE</sequence>
<gene>
    <name evidence="1" type="ORF">K505DRAFT_234699</name>
</gene>
<dbReference type="EMBL" id="MU001798">
    <property type="protein sequence ID" value="KAF2797780.1"/>
    <property type="molecule type" value="Genomic_DNA"/>
</dbReference>